<evidence type="ECO:0000256" key="3">
    <source>
        <dbReference type="ARBA" id="ARBA00022692"/>
    </source>
</evidence>
<evidence type="ECO:0000313" key="7">
    <source>
        <dbReference type="EMBL" id="GIG51983.1"/>
    </source>
</evidence>
<feature type="transmembrane region" description="Helical" evidence="6">
    <location>
        <begin position="147"/>
        <end position="169"/>
    </location>
</feature>
<organism evidence="7 8">
    <name type="scientific">Dactylosporangium siamense</name>
    <dbReference type="NCBI Taxonomy" id="685454"/>
    <lineage>
        <taxon>Bacteria</taxon>
        <taxon>Bacillati</taxon>
        <taxon>Actinomycetota</taxon>
        <taxon>Actinomycetes</taxon>
        <taxon>Micromonosporales</taxon>
        <taxon>Micromonosporaceae</taxon>
        <taxon>Dactylosporangium</taxon>
    </lineage>
</organism>
<dbReference type="RefSeq" id="WP_203853589.1">
    <property type="nucleotide sequence ID" value="NZ_BAAAVW010000026.1"/>
</dbReference>
<keyword evidence="3 6" id="KW-0812">Transmembrane</keyword>
<feature type="transmembrane region" description="Helical" evidence="6">
    <location>
        <begin position="123"/>
        <end position="141"/>
    </location>
</feature>
<evidence type="ECO:0000256" key="6">
    <source>
        <dbReference type="SAM" id="Phobius"/>
    </source>
</evidence>
<dbReference type="GO" id="GO:0005886">
    <property type="term" value="C:plasma membrane"/>
    <property type="evidence" value="ECO:0007669"/>
    <property type="project" value="UniProtKB-SubCell"/>
</dbReference>
<accession>A0A919Q0A0</accession>
<comment type="subcellular location">
    <subcellularLocation>
        <location evidence="1">Cell membrane</location>
        <topology evidence="1">Multi-pass membrane protein</topology>
    </subcellularLocation>
</comment>
<evidence type="ECO:0000256" key="1">
    <source>
        <dbReference type="ARBA" id="ARBA00004651"/>
    </source>
</evidence>
<comment type="caution">
    <text evidence="7">The sequence shown here is derived from an EMBL/GenBank/DDBJ whole genome shotgun (WGS) entry which is preliminary data.</text>
</comment>
<feature type="transmembrane region" description="Helical" evidence="6">
    <location>
        <begin position="201"/>
        <end position="223"/>
    </location>
</feature>
<evidence type="ECO:0000256" key="2">
    <source>
        <dbReference type="ARBA" id="ARBA00022475"/>
    </source>
</evidence>
<keyword evidence="4 6" id="KW-1133">Transmembrane helix</keyword>
<feature type="transmembrane region" description="Helical" evidence="6">
    <location>
        <begin position="37"/>
        <end position="57"/>
    </location>
</feature>
<keyword evidence="2" id="KW-1003">Cell membrane</keyword>
<feature type="transmembrane region" description="Helical" evidence="6">
    <location>
        <begin position="283"/>
        <end position="301"/>
    </location>
</feature>
<dbReference type="EMBL" id="BONQ01000167">
    <property type="protein sequence ID" value="GIG51983.1"/>
    <property type="molecule type" value="Genomic_DNA"/>
</dbReference>
<dbReference type="Proteomes" id="UP000660611">
    <property type="component" value="Unassembled WGS sequence"/>
</dbReference>
<gene>
    <name evidence="7" type="ORF">Dsi01nite_100240</name>
</gene>
<protein>
    <recommendedName>
        <fullName evidence="9">Flippase-like domain-containing protein</fullName>
    </recommendedName>
</protein>
<sequence>MPRSIRSWVHPLAGVGILAALLWRLGGGPFVAGLRLIDATALGAALGIGVLTTWACAWRWSLVAGGLGVRLPLHTAVAHCYRATFLNATLPGGVLGDVHRAMRHGKDSGDVSRGIRAVVWERAAGTVISVLLATVVLLAFPSPVRRYLPAVIALAVVAALVAVLLARFVPERGPARWSRALRALRTAKTDIRDGLIARRKWVGVLLATAVVLAGNLATFLVAARTAGATAPLSQLVPLTLLALLAMVLPANVGGFGPREGVAAWAFSAAGLSATQGVATAMVYGALVLVSTLPGAAVLVLARRARHRPEETRV</sequence>
<reference evidence="7" key="1">
    <citation type="submission" date="2021-01" db="EMBL/GenBank/DDBJ databases">
        <title>Whole genome shotgun sequence of Dactylosporangium siamense NBRC 106093.</title>
        <authorList>
            <person name="Komaki H."/>
            <person name="Tamura T."/>
        </authorList>
    </citation>
    <scope>NUCLEOTIDE SEQUENCE</scope>
    <source>
        <strain evidence="7">NBRC 106093</strain>
    </source>
</reference>
<evidence type="ECO:0000256" key="4">
    <source>
        <dbReference type="ARBA" id="ARBA00022989"/>
    </source>
</evidence>
<evidence type="ECO:0008006" key="9">
    <source>
        <dbReference type="Google" id="ProtNLM"/>
    </source>
</evidence>
<name>A0A919Q0A0_9ACTN</name>
<dbReference type="Pfam" id="PF03706">
    <property type="entry name" value="LPG_synthase_TM"/>
    <property type="match status" value="1"/>
</dbReference>
<dbReference type="PANTHER" id="PTHR40277">
    <property type="entry name" value="BLL5419 PROTEIN"/>
    <property type="match status" value="1"/>
</dbReference>
<evidence type="ECO:0000256" key="5">
    <source>
        <dbReference type="ARBA" id="ARBA00023136"/>
    </source>
</evidence>
<dbReference type="InterPro" id="IPR022791">
    <property type="entry name" value="L-PG_synthase/AglD"/>
</dbReference>
<keyword evidence="8" id="KW-1185">Reference proteome</keyword>
<evidence type="ECO:0000313" key="8">
    <source>
        <dbReference type="Proteomes" id="UP000660611"/>
    </source>
</evidence>
<keyword evidence="5 6" id="KW-0472">Membrane</keyword>
<feature type="transmembrane region" description="Helical" evidence="6">
    <location>
        <begin position="235"/>
        <end position="254"/>
    </location>
</feature>
<dbReference type="AlphaFoldDB" id="A0A919Q0A0"/>
<proteinExistence type="predicted"/>
<dbReference type="PANTHER" id="PTHR40277:SF1">
    <property type="entry name" value="BLL5419 PROTEIN"/>
    <property type="match status" value="1"/>
</dbReference>